<dbReference type="AlphaFoldDB" id="A0A1I8QFD1"/>
<feature type="compositionally biased region" description="Low complexity" evidence="1">
    <location>
        <begin position="145"/>
        <end position="168"/>
    </location>
</feature>
<proteinExistence type="predicted"/>
<organism evidence="2 3">
    <name type="scientific">Stomoxys calcitrans</name>
    <name type="common">Stable fly</name>
    <name type="synonym">Conops calcitrans</name>
    <dbReference type="NCBI Taxonomy" id="35570"/>
    <lineage>
        <taxon>Eukaryota</taxon>
        <taxon>Metazoa</taxon>
        <taxon>Ecdysozoa</taxon>
        <taxon>Arthropoda</taxon>
        <taxon>Hexapoda</taxon>
        <taxon>Insecta</taxon>
        <taxon>Pterygota</taxon>
        <taxon>Neoptera</taxon>
        <taxon>Endopterygota</taxon>
        <taxon>Diptera</taxon>
        <taxon>Brachycera</taxon>
        <taxon>Muscomorpha</taxon>
        <taxon>Muscoidea</taxon>
        <taxon>Muscidae</taxon>
        <taxon>Stomoxys</taxon>
    </lineage>
</organism>
<gene>
    <name evidence="2" type="primary">106086444</name>
</gene>
<feature type="region of interest" description="Disordered" evidence="1">
    <location>
        <begin position="1"/>
        <end position="74"/>
    </location>
</feature>
<feature type="compositionally biased region" description="Acidic residues" evidence="1">
    <location>
        <begin position="50"/>
        <end position="64"/>
    </location>
</feature>
<sequence length="202" mass="22540">MNNRFRAASTLQSGPTTSLDADARKEFNWQKAYNKELHSGPTTELKYADEGEDDDGGDNNDDDNNILSATQQANQISLEQIKNAQQGPTQRLGENVGAAEAATAKIGVNKAMPLQNRIGEAMVEGDEQWEANEQEHLLGGQVQHQWLQQKQPWPQQHQYRRQQQQQPQKVPTANSAIIATETAARVNFNDGEMKHSQEGKVH</sequence>
<evidence type="ECO:0000256" key="1">
    <source>
        <dbReference type="SAM" id="MobiDB-lite"/>
    </source>
</evidence>
<accession>A0A1I8QFD1</accession>
<dbReference type="VEuPathDB" id="VectorBase:SCAU016618"/>
<dbReference type="EnsemblMetazoa" id="SCAU016618-RA">
    <property type="protein sequence ID" value="SCAU016618-PA"/>
    <property type="gene ID" value="SCAU016618"/>
</dbReference>
<protein>
    <submittedName>
        <fullName evidence="2">Uncharacterized protein</fullName>
    </submittedName>
</protein>
<evidence type="ECO:0000313" key="3">
    <source>
        <dbReference type="Proteomes" id="UP000095300"/>
    </source>
</evidence>
<feature type="region of interest" description="Disordered" evidence="1">
    <location>
        <begin position="145"/>
        <end position="173"/>
    </location>
</feature>
<feature type="compositionally biased region" description="Basic and acidic residues" evidence="1">
    <location>
        <begin position="21"/>
        <end position="38"/>
    </location>
</feature>
<name>A0A1I8QFD1_STOCA</name>
<dbReference type="Proteomes" id="UP000095300">
    <property type="component" value="Unassembled WGS sequence"/>
</dbReference>
<keyword evidence="3" id="KW-1185">Reference proteome</keyword>
<evidence type="ECO:0000313" key="2">
    <source>
        <dbReference type="EnsemblMetazoa" id="SCAU016618-PA"/>
    </source>
</evidence>
<reference evidence="2" key="1">
    <citation type="submission" date="2020-05" db="UniProtKB">
        <authorList>
            <consortium name="EnsemblMetazoa"/>
        </authorList>
    </citation>
    <scope>IDENTIFICATION</scope>
    <source>
        <strain evidence="2">USDA</strain>
    </source>
</reference>
<feature type="compositionally biased region" description="Polar residues" evidence="1">
    <location>
        <begin position="1"/>
        <end position="19"/>
    </location>
</feature>